<dbReference type="InterPro" id="IPR029063">
    <property type="entry name" value="SAM-dependent_MTases_sf"/>
</dbReference>
<gene>
    <name evidence="3" type="ORF">SAMN04487850_1059</name>
</gene>
<keyword evidence="4" id="KW-1185">Reference proteome</keyword>
<feature type="domain" description="PG-1098 ferredoxin-like" evidence="2">
    <location>
        <begin position="274"/>
        <end position="317"/>
    </location>
</feature>
<dbReference type="Gene3D" id="3.40.50.150">
    <property type="entry name" value="Vaccinia Virus protein VP39"/>
    <property type="match status" value="1"/>
</dbReference>
<evidence type="ECO:0000313" key="3">
    <source>
        <dbReference type="EMBL" id="SEV97689.1"/>
    </source>
</evidence>
<dbReference type="RefSeq" id="WP_091900320.1">
    <property type="nucleotide sequence ID" value="NZ_FOIQ01000002.1"/>
</dbReference>
<dbReference type="Pfam" id="PF22013">
    <property type="entry name" value="PG_1098_Fer"/>
    <property type="match status" value="1"/>
</dbReference>
<dbReference type="InterPro" id="IPR041497">
    <property type="entry name" value="Thump-like"/>
</dbReference>
<sequence length="391" mass="43549">MNQATIDFIRQHANDNVRQLALQGGRYPEVDLTYALEQIAGRQKARVKLPSWAVLDGIIYPSHLSMEQCSSEATARYKASIAGTGDLLVDLTAGFGVDMAFVSPNFRHAVSVEQNASLCAISSENFSRLGLKHVKVICGDGVDYLHQMNHADLLFIDPARRDEHGGRTYGIADCSPNVLEIIDEMIEKASRVMIKLSPMLDWRKAVDDIGDHQANVNEVHIVSVNNECKELLLVVSKEATPVHVFCVNDTDVFDFEAGNHLATEFLSVERSPHYLYEPNASIMKAGAFDLVANRFGITQVGKNSHLFVSDTPLQSFPGRSFVIDNIASMNKREVKKALKDVSRANISVRNFPMSVAELRRRLKLKDGGDVYLFATTVERRGHQLFVCRKTE</sequence>
<protein>
    <submittedName>
        <fullName evidence="3">Uncharacterized protein</fullName>
    </submittedName>
</protein>
<organism evidence="3 4">
    <name type="scientific">Prevotella aff. ruminicola Tc2-24</name>
    <dbReference type="NCBI Taxonomy" id="81582"/>
    <lineage>
        <taxon>Bacteria</taxon>
        <taxon>Pseudomonadati</taxon>
        <taxon>Bacteroidota</taxon>
        <taxon>Bacteroidia</taxon>
        <taxon>Bacteroidales</taxon>
        <taxon>Prevotellaceae</taxon>
        <taxon>Prevotella</taxon>
    </lineage>
</organism>
<name>A0A1I0N9X5_9BACT</name>
<accession>A0A1I0N9X5</accession>
<feature type="domain" description="THUMP-like" evidence="1">
    <location>
        <begin position="318"/>
        <end position="389"/>
    </location>
</feature>
<evidence type="ECO:0000259" key="2">
    <source>
        <dbReference type="Pfam" id="PF22013"/>
    </source>
</evidence>
<dbReference type="Proteomes" id="UP000199373">
    <property type="component" value="Unassembled WGS sequence"/>
</dbReference>
<evidence type="ECO:0000313" key="4">
    <source>
        <dbReference type="Proteomes" id="UP000199373"/>
    </source>
</evidence>
<dbReference type="SUPFAM" id="SSF53335">
    <property type="entry name" value="S-adenosyl-L-methionine-dependent methyltransferases"/>
    <property type="match status" value="1"/>
</dbReference>
<proteinExistence type="predicted"/>
<dbReference type="Pfam" id="PF18096">
    <property type="entry name" value="Thump_like"/>
    <property type="match status" value="1"/>
</dbReference>
<evidence type="ECO:0000259" key="1">
    <source>
        <dbReference type="Pfam" id="PF18096"/>
    </source>
</evidence>
<dbReference type="InterPro" id="IPR054168">
    <property type="entry name" value="PG_1098_Fer"/>
</dbReference>
<dbReference type="EMBL" id="FOIQ01000002">
    <property type="protein sequence ID" value="SEV97689.1"/>
    <property type="molecule type" value="Genomic_DNA"/>
</dbReference>
<reference evidence="3 4" key="1">
    <citation type="submission" date="2016-10" db="EMBL/GenBank/DDBJ databases">
        <authorList>
            <person name="de Groot N.N."/>
        </authorList>
    </citation>
    <scope>NUCLEOTIDE SEQUENCE [LARGE SCALE GENOMIC DNA]</scope>
    <source>
        <strain evidence="3 4">TC2-24</strain>
    </source>
</reference>
<dbReference type="AlphaFoldDB" id="A0A1I0N9X5"/>
<dbReference type="Gene3D" id="1.10.10.1110">
    <property type="entry name" value="Methyltransferase PG1098, N-terminal domain"/>
    <property type="match status" value="1"/>
</dbReference>